<dbReference type="InterPro" id="IPR000408">
    <property type="entry name" value="Reg_chr_condens"/>
</dbReference>
<keyword evidence="1" id="KW-0677">Repeat</keyword>
<feature type="repeat" description="RCC1" evidence="2">
    <location>
        <begin position="168"/>
        <end position="225"/>
    </location>
</feature>
<sequence length="284" mass="31099">MRGGGGEGSEIRGTRQPDQSEKTKQNKEDSEMNISCSSALAQERQCELDMDLLCWGSGELGQTGHDKPGDTGPEEAHLTEFTEGGLGRVKLLACGSTHSIVVTADNKIFAWGNGTSGQLGDGERKVKKQPVEIKLPQEPNVGGSDVKDSGIVGVACGSRHSFIWTETGQTYSFGNNFYAQLGYDFQRADFKEHQLAPRLFKNLLSSSKISQVACGERHTLFALEDGSVAACGPQQEILMEMWCEGKVEVAGHHLLKDTRVEIQWEKCCSSVQREKSIEKLQSWT</sequence>
<dbReference type="PANTHER" id="PTHR22870:SF408">
    <property type="entry name" value="OS09G0560450 PROTEIN"/>
    <property type="match status" value="1"/>
</dbReference>
<dbReference type="EMBL" id="JAUPFM010000011">
    <property type="protein sequence ID" value="KAK2837409.1"/>
    <property type="molecule type" value="Genomic_DNA"/>
</dbReference>
<evidence type="ECO:0000313" key="5">
    <source>
        <dbReference type="Proteomes" id="UP001187415"/>
    </source>
</evidence>
<keyword evidence="5" id="KW-1185">Reference proteome</keyword>
<dbReference type="PRINTS" id="PR00633">
    <property type="entry name" value="RCCNDNSATION"/>
</dbReference>
<proteinExistence type="predicted"/>
<dbReference type="Proteomes" id="UP001187415">
    <property type="component" value="Unassembled WGS sequence"/>
</dbReference>
<feature type="region of interest" description="Disordered" evidence="3">
    <location>
        <begin position="1"/>
        <end position="35"/>
    </location>
</feature>
<dbReference type="InterPro" id="IPR009091">
    <property type="entry name" value="RCC1/BLIP-II"/>
</dbReference>
<dbReference type="SUPFAM" id="SSF50985">
    <property type="entry name" value="RCC1/BLIP-II"/>
    <property type="match status" value="1"/>
</dbReference>
<organism evidence="4 5">
    <name type="scientific">Channa striata</name>
    <name type="common">Snakehead murrel</name>
    <name type="synonym">Ophicephalus striatus</name>
    <dbReference type="NCBI Taxonomy" id="64152"/>
    <lineage>
        <taxon>Eukaryota</taxon>
        <taxon>Metazoa</taxon>
        <taxon>Chordata</taxon>
        <taxon>Craniata</taxon>
        <taxon>Vertebrata</taxon>
        <taxon>Euteleostomi</taxon>
        <taxon>Actinopterygii</taxon>
        <taxon>Neopterygii</taxon>
        <taxon>Teleostei</taxon>
        <taxon>Neoteleostei</taxon>
        <taxon>Acanthomorphata</taxon>
        <taxon>Anabantaria</taxon>
        <taxon>Anabantiformes</taxon>
        <taxon>Channoidei</taxon>
        <taxon>Channidae</taxon>
        <taxon>Channa</taxon>
    </lineage>
</organism>
<dbReference type="AlphaFoldDB" id="A0AA88MG25"/>
<protein>
    <submittedName>
        <fullName evidence="4">Uncharacterized protein</fullName>
    </submittedName>
</protein>
<evidence type="ECO:0000256" key="2">
    <source>
        <dbReference type="PROSITE-ProRule" id="PRU00235"/>
    </source>
</evidence>
<dbReference type="Pfam" id="PF00415">
    <property type="entry name" value="RCC1"/>
    <property type="match status" value="2"/>
</dbReference>
<dbReference type="PANTHER" id="PTHR22870">
    <property type="entry name" value="REGULATOR OF CHROMOSOME CONDENSATION"/>
    <property type="match status" value="1"/>
</dbReference>
<reference evidence="4" key="1">
    <citation type="submission" date="2023-07" db="EMBL/GenBank/DDBJ databases">
        <title>Chromosome-level Genome Assembly of Striped Snakehead (Channa striata).</title>
        <authorList>
            <person name="Liu H."/>
        </authorList>
    </citation>
    <scope>NUCLEOTIDE SEQUENCE</scope>
    <source>
        <strain evidence="4">Gz</strain>
        <tissue evidence="4">Muscle</tissue>
    </source>
</reference>
<evidence type="ECO:0000313" key="4">
    <source>
        <dbReference type="EMBL" id="KAK2837409.1"/>
    </source>
</evidence>
<comment type="caution">
    <text evidence="4">The sequence shown here is derived from an EMBL/GenBank/DDBJ whole genome shotgun (WGS) entry which is preliminary data.</text>
</comment>
<dbReference type="Gene3D" id="2.130.10.30">
    <property type="entry name" value="Regulator of chromosome condensation 1/beta-lactamase-inhibitor protein II"/>
    <property type="match status" value="1"/>
</dbReference>
<name>A0AA88MG25_CHASR</name>
<gene>
    <name evidence="4" type="ORF">Q5P01_014621</name>
</gene>
<feature type="repeat" description="RCC1" evidence="2">
    <location>
        <begin position="50"/>
        <end position="105"/>
    </location>
</feature>
<accession>A0AA88MG25</accession>
<dbReference type="InterPro" id="IPR051210">
    <property type="entry name" value="Ub_ligase/GEF_domain"/>
</dbReference>
<evidence type="ECO:0000256" key="3">
    <source>
        <dbReference type="SAM" id="MobiDB-lite"/>
    </source>
</evidence>
<feature type="compositionally biased region" description="Basic and acidic residues" evidence="3">
    <location>
        <begin position="9"/>
        <end position="30"/>
    </location>
</feature>
<evidence type="ECO:0000256" key="1">
    <source>
        <dbReference type="ARBA" id="ARBA00022737"/>
    </source>
</evidence>
<feature type="repeat" description="RCC1" evidence="2">
    <location>
        <begin position="106"/>
        <end position="167"/>
    </location>
</feature>
<dbReference type="PROSITE" id="PS50012">
    <property type="entry name" value="RCC1_3"/>
    <property type="match status" value="3"/>
</dbReference>